<protein>
    <recommendedName>
        <fullName evidence="2">DUF4314 domain-containing protein</fullName>
    </recommendedName>
</protein>
<reference evidence="1" key="1">
    <citation type="journal article" date="2020" name="mSystems">
        <title>Genome- and Community-Level Interaction Insights into Carbon Utilization and Element Cycling Functions of Hydrothermarchaeota in Hydrothermal Sediment.</title>
        <authorList>
            <person name="Zhou Z."/>
            <person name="Liu Y."/>
            <person name="Xu W."/>
            <person name="Pan J."/>
            <person name="Luo Z.H."/>
            <person name="Li M."/>
        </authorList>
    </citation>
    <scope>NUCLEOTIDE SEQUENCE [LARGE SCALE GENOMIC DNA]</scope>
    <source>
        <strain evidence="1">SpSt-339</strain>
    </source>
</reference>
<accession>A0A7C2NX93</accession>
<comment type="caution">
    <text evidence="1">The sequence shown here is derived from an EMBL/GenBank/DDBJ whole genome shotgun (WGS) entry which is preliminary data.</text>
</comment>
<evidence type="ECO:0000313" key="1">
    <source>
        <dbReference type="EMBL" id="HEN16768.1"/>
    </source>
</evidence>
<gene>
    <name evidence="1" type="ORF">ENQ76_15005</name>
</gene>
<organism evidence="1">
    <name type="scientific">Schlesneria paludicola</name>
    <dbReference type="NCBI Taxonomy" id="360056"/>
    <lineage>
        <taxon>Bacteria</taxon>
        <taxon>Pseudomonadati</taxon>
        <taxon>Planctomycetota</taxon>
        <taxon>Planctomycetia</taxon>
        <taxon>Planctomycetales</taxon>
        <taxon>Planctomycetaceae</taxon>
        <taxon>Schlesneria</taxon>
    </lineage>
</organism>
<name>A0A7C2NX93_9PLAN</name>
<dbReference type="EMBL" id="DSOK01000412">
    <property type="protein sequence ID" value="HEN16768.1"/>
    <property type="molecule type" value="Genomic_DNA"/>
</dbReference>
<evidence type="ECO:0008006" key="2">
    <source>
        <dbReference type="Google" id="ProtNLM"/>
    </source>
</evidence>
<sequence>MGKKKSSGGLEGTRVRVKDGVASPEFPEVALSGWTGTVVETTGKPPAVKVVIEWDGDTLARMPADYVSRCEAQQLYYQMACLTEADVEPAT</sequence>
<dbReference type="AlphaFoldDB" id="A0A7C2NX93"/>
<proteinExistence type="predicted"/>